<reference evidence="1" key="3">
    <citation type="submission" date="2022-06" db="UniProtKB">
        <authorList>
            <consortium name="EnsemblPlants"/>
        </authorList>
    </citation>
    <scope>IDENTIFICATION</scope>
</reference>
<accession>A0A8R7TL62</accession>
<keyword evidence="2" id="KW-1185">Reference proteome</keyword>
<name>A0A8R7TL62_TRIUA</name>
<reference evidence="2" key="1">
    <citation type="journal article" date="2013" name="Nature">
        <title>Draft genome of the wheat A-genome progenitor Triticum urartu.</title>
        <authorList>
            <person name="Ling H.Q."/>
            <person name="Zhao S."/>
            <person name="Liu D."/>
            <person name="Wang J."/>
            <person name="Sun H."/>
            <person name="Zhang C."/>
            <person name="Fan H."/>
            <person name="Li D."/>
            <person name="Dong L."/>
            <person name="Tao Y."/>
            <person name="Gao C."/>
            <person name="Wu H."/>
            <person name="Li Y."/>
            <person name="Cui Y."/>
            <person name="Guo X."/>
            <person name="Zheng S."/>
            <person name="Wang B."/>
            <person name="Yu K."/>
            <person name="Liang Q."/>
            <person name="Yang W."/>
            <person name="Lou X."/>
            <person name="Chen J."/>
            <person name="Feng M."/>
            <person name="Jian J."/>
            <person name="Zhang X."/>
            <person name="Luo G."/>
            <person name="Jiang Y."/>
            <person name="Liu J."/>
            <person name="Wang Z."/>
            <person name="Sha Y."/>
            <person name="Zhang B."/>
            <person name="Wu H."/>
            <person name="Tang D."/>
            <person name="Shen Q."/>
            <person name="Xue P."/>
            <person name="Zou S."/>
            <person name="Wang X."/>
            <person name="Liu X."/>
            <person name="Wang F."/>
            <person name="Yang Y."/>
            <person name="An X."/>
            <person name="Dong Z."/>
            <person name="Zhang K."/>
            <person name="Zhang X."/>
            <person name="Luo M.C."/>
            <person name="Dvorak J."/>
            <person name="Tong Y."/>
            <person name="Wang J."/>
            <person name="Yang H."/>
            <person name="Li Z."/>
            <person name="Wang D."/>
            <person name="Zhang A."/>
            <person name="Wang J."/>
        </authorList>
    </citation>
    <scope>NUCLEOTIDE SEQUENCE</scope>
    <source>
        <strain evidence="2">cv. G1812</strain>
    </source>
</reference>
<evidence type="ECO:0000313" key="1">
    <source>
        <dbReference type="EnsemblPlants" id="TuG1812G0200004307.01.T01.cds261514"/>
    </source>
</evidence>
<dbReference type="AlphaFoldDB" id="A0A8R7TL62"/>
<gene>
    <name evidence="1" type="primary">LOC125533762</name>
</gene>
<dbReference type="Gramene" id="TuG1812G0200004307.01.T01">
    <property type="protein sequence ID" value="TuG1812G0200004307.01.T01.cds261514"/>
    <property type="gene ID" value="TuG1812G0200004307.01"/>
</dbReference>
<dbReference type="Proteomes" id="UP000015106">
    <property type="component" value="Chromosome 2"/>
</dbReference>
<evidence type="ECO:0000313" key="2">
    <source>
        <dbReference type="Proteomes" id="UP000015106"/>
    </source>
</evidence>
<organism evidence="1 2">
    <name type="scientific">Triticum urartu</name>
    <name type="common">Red wild einkorn</name>
    <name type="synonym">Crithodium urartu</name>
    <dbReference type="NCBI Taxonomy" id="4572"/>
    <lineage>
        <taxon>Eukaryota</taxon>
        <taxon>Viridiplantae</taxon>
        <taxon>Streptophyta</taxon>
        <taxon>Embryophyta</taxon>
        <taxon>Tracheophyta</taxon>
        <taxon>Spermatophyta</taxon>
        <taxon>Magnoliopsida</taxon>
        <taxon>Liliopsida</taxon>
        <taxon>Poales</taxon>
        <taxon>Poaceae</taxon>
        <taxon>BOP clade</taxon>
        <taxon>Pooideae</taxon>
        <taxon>Triticodae</taxon>
        <taxon>Triticeae</taxon>
        <taxon>Triticinae</taxon>
        <taxon>Triticum</taxon>
    </lineage>
</organism>
<dbReference type="EnsemblPlants" id="TuG1812G0200004307.01.T01">
    <property type="protein sequence ID" value="TuG1812G0200004307.01.T01.cds261514"/>
    <property type="gene ID" value="TuG1812G0200004307.01"/>
</dbReference>
<sequence>MPEPAGPSHPEHVAEELLGVLLLHLAVHVVQEHVSVPLAAPRPRHCRRRPNRRHPARRRREVPLGRVQHEHVPLVLVHLRRQVVQRQRARRVVADLHGGVGGLGPGARDAGGEVLVGVEEEVGVLHPRAVGDQMGAQERRLSAHDAVPLRVLLQEDRDAAGVERVPKPRVVAEAEHQQPDRRAAAQHVEREGDLGARLLRDGARAGVVHGGVGERGEA</sequence>
<reference evidence="1" key="2">
    <citation type="submission" date="2018-03" db="EMBL/GenBank/DDBJ databases">
        <title>The Triticum urartu genome reveals the dynamic nature of wheat genome evolution.</title>
        <authorList>
            <person name="Ling H."/>
            <person name="Ma B."/>
            <person name="Shi X."/>
            <person name="Liu H."/>
            <person name="Dong L."/>
            <person name="Sun H."/>
            <person name="Cao Y."/>
            <person name="Gao Q."/>
            <person name="Zheng S."/>
            <person name="Li Y."/>
            <person name="Yu Y."/>
            <person name="Du H."/>
            <person name="Qi M."/>
            <person name="Li Y."/>
            <person name="Yu H."/>
            <person name="Cui Y."/>
            <person name="Wang N."/>
            <person name="Chen C."/>
            <person name="Wu H."/>
            <person name="Zhao Y."/>
            <person name="Zhang J."/>
            <person name="Li Y."/>
            <person name="Zhou W."/>
            <person name="Zhang B."/>
            <person name="Hu W."/>
            <person name="Eijk M."/>
            <person name="Tang J."/>
            <person name="Witsenboer H."/>
            <person name="Zhao S."/>
            <person name="Li Z."/>
            <person name="Zhang A."/>
            <person name="Wang D."/>
            <person name="Liang C."/>
        </authorList>
    </citation>
    <scope>NUCLEOTIDE SEQUENCE [LARGE SCALE GENOMIC DNA]</scope>
    <source>
        <strain evidence="1">cv. G1812</strain>
    </source>
</reference>
<proteinExistence type="predicted"/>
<protein>
    <submittedName>
        <fullName evidence="1">Uncharacterized protein</fullName>
    </submittedName>
</protein>